<evidence type="ECO:0000256" key="1">
    <source>
        <dbReference type="SAM" id="MobiDB-lite"/>
    </source>
</evidence>
<name>A0A4Y2M7L0_ARAVE</name>
<feature type="region of interest" description="Disordered" evidence="1">
    <location>
        <begin position="72"/>
        <end position="96"/>
    </location>
</feature>
<sequence>MSRAAIILSRLSRQPDGTIMVNCGSLAPPKTNSYPCKTGQLVKCSPDLNLDRFTPMQSIPVAGPSSCCIGSTGPESNSLSPRHDPPSKRGYVVSLN</sequence>
<dbReference type="EMBL" id="BGPR01006760">
    <property type="protein sequence ID" value="GBN21637.1"/>
    <property type="molecule type" value="Genomic_DNA"/>
</dbReference>
<evidence type="ECO:0000313" key="2">
    <source>
        <dbReference type="EMBL" id="GBN21637.1"/>
    </source>
</evidence>
<protein>
    <submittedName>
        <fullName evidence="2">Uncharacterized protein</fullName>
    </submittedName>
</protein>
<gene>
    <name evidence="2" type="ORF">AVEN_135100_1</name>
</gene>
<reference evidence="2 3" key="1">
    <citation type="journal article" date="2019" name="Sci. Rep.">
        <title>Orb-weaving spider Araneus ventricosus genome elucidates the spidroin gene catalogue.</title>
        <authorList>
            <person name="Kono N."/>
            <person name="Nakamura H."/>
            <person name="Ohtoshi R."/>
            <person name="Moran D.A.P."/>
            <person name="Shinohara A."/>
            <person name="Yoshida Y."/>
            <person name="Fujiwara M."/>
            <person name="Mori M."/>
            <person name="Tomita M."/>
            <person name="Arakawa K."/>
        </authorList>
    </citation>
    <scope>NUCLEOTIDE SEQUENCE [LARGE SCALE GENOMIC DNA]</scope>
</reference>
<dbReference type="Proteomes" id="UP000499080">
    <property type="component" value="Unassembled WGS sequence"/>
</dbReference>
<dbReference type="AlphaFoldDB" id="A0A4Y2M7L0"/>
<organism evidence="2 3">
    <name type="scientific">Araneus ventricosus</name>
    <name type="common">Orbweaver spider</name>
    <name type="synonym">Epeira ventricosa</name>
    <dbReference type="NCBI Taxonomy" id="182803"/>
    <lineage>
        <taxon>Eukaryota</taxon>
        <taxon>Metazoa</taxon>
        <taxon>Ecdysozoa</taxon>
        <taxon>Arthropoda</taxon>
        <taxon>Chelicerata</taxon>
        <taxon>Arachnida</taxon>
        <taxon>Araneae</taxon>
        <taxon>Araneomorphae</taxon>
        <taxon>Entelegynae</taxon>
        <taxon>Araneoidea</taxon>
        <taxon>Araneidae</taxon>
        <taxon>Araneus</taxon>
    </lineage>
</organism>
<evidence type="ECO:0000313" key="3">
    <source>
        <dbReference type="Proteomes" id="UP000499080"/>
    </source>
</evidence>
<proteinExistence type="predicted"/>
<comment type="caution">
    <text evidence="2">The sequence shown here is derived from an EMBL/GenBank/DDBJ whole genome shotgun (WGS) entry which is preliminary data.</text>
</comment>
<accession>A0A4Y2M7L0</accession>
<keyword evidence="3" id="KW-1185">Reference proteome</keyword>